<evidence type="ECO:0000256" key="3">
    <source>
        <dbReference type="ARBA" id="ARBA00022475"/>
    </source>
</evidence>
<dbReference type="Pfam" id="PF00005">
    <property type="entry name" value="ABC_tran"/>
    <property type="match status" value="2"/>
</dbReference>
<dbReference type="EMBL" id="LGFU01000010">
    <property type="protein sequence ID" value="KUK46728.1"/>
    <property type="molecule type" value="Genomic_DNA"/>
</dbReference>
<evidence type="ECO:0000256" key="5">
    <source>
        <dbReference type="ARBA" id="ARBA00022741"/>
    </source>
</evidence>
<dbReference type="PROSITE" id="PS00211">
    <property type="entry name" value="ABC_TRANSPORTER_1"/>
    <property type="match status" value="1"/>
</dbReference>
<keyword evidence="6 10" id="KW-0067">ATP-binding</keyword>
<evidence type="ECO:0000256" key="6">
    <source>
        <dbReference type="ARBA" id="ARBA00022840"/>
    </source>
</evidence>
<dbReference type="GO" id="GO:0016887">
    <property type="term" value="F:ATP hydrolysis activity"/>
    <property type="evidence" value="ECO:0007669"/>
    <property type="project" value="InterPro"/>
</dbReference>
<feature type="domain" description="ABC transporter" evidence="9">
    <location>
        <begin position="5"/>
        <end position="241"/>
    </location>
</feature>
<dbReference type="InterPro" id="IPR050107">
    <property type="entry name" value="ABC_carbohydrate_import_ATPase"/>
</dbReference>
<name>A0A101FYM3_9CHLR</name>
<dbReference type="SUPFAM" id="SSF52540">
    <property type="entry name" value="P-loop containing nucleoside triphosphate hydrolases"/>
    <property type="match status" value="2"/>
</dbReference>
<evidence type="ECO:0000256" key="7">
    <source>
        <dbReference type="ARBA" id="ARBA00022967"/>
    </source>
</evidence>
<dbReference type="PROSITE" id="PS50893">
    <property type="entry name" value="ABC_TRANSPORTER_2"/>
    <property type="match status" value="2"/>
</dbReference>
<dbReference type="InterPro" id="IPR003593">
    <property type="entry name" value="AAA+_ATPase"/>
</dbReference>
<dbReference type="Proteomes" id="UP000064249">
    <property type="component" value="Unassembled WGS sequence"/>
</dbReference>
<accession>A0A101FYM3</accession>
<dbReference type="Gene3D" id="3.40.50.300">
    <property type="entry name" value="P-loop containing nucleotide triphosphate hydrolases"/>
    <property type="match status" value="2"/>
</dbReference>
<dbReference type="GO" id="GO:0005524">
    <property type="term" value="F:ATP binding"/>
    <property type="evidence" value="ECO:0007669"/>
    <property type="project" value="UniProtKB-KW"/>
</dbReference>
<keyword evidence="3" id="KW-1003">Cell membrane</keyword>
<reference evidence="10 11" key="1">
    <citation type="journal article" date="2015" name="MBio">
        <title>Genome-Resolved Metagenomic Analysis Reveals Roles for Candidate Phyla and Other Microbial Community Members in Biogeochemical Transformations in Oil Reservoirs.</title>
        <authorList>
            <person name="Hu P."/>
            <person name="Tom L."/>
            <person name="Singh A."/>
            <person name="Thomas B.C."/>
            <person name="Baker B.J."/>
            <person name="Piceno Y.M."/>
            <person name="Andersen G.L."/>
            <person name="Banfield J.F."/>
        </authorList>
    </citation>
    <scope>NUCLEOTIDE SEQUENCE [LARGE SCALE GENOMIC DNA]</scope>
    <source>
        <strain evidence="10">46_16</strain>
    </source>
</reference>
<dbReference type="AlphaFoldDB" id="A0A101FYM3"/>
<keyword evidence="5" id="KW-0547">Nucleotide-binding</keyword>
<evidence type="ECO:0000256" key="4">
    <source>
        <dbReference type="ARBA" id="ARBA00022737"/>
    </source>
</evidence>
<dbReference type="CDD" id="cd03216">
    <property type="entry name" value="ABC_Carb_Monos_I"/>
    <property type="match status" value="1"/>
</dbReference>
<dbReference type="CDD" id="cd03215">
    <property type="entry name" value="ABC_Carb_Monos_II"/>
    <property type="match status" value="1"/>
</dbReference>
<evidence type="ECO:0000313" key="10">
    <source>
        <dbReference type="EMBL" id="KUK46728.1"/>
    </source>
</evidence>
<protein>
    <submittedName>
        <fullName evidence="10">Putative ABC transporter ATP-binding protein</fullName>
    </submittedName>
</protein>
<sequence length="520" mass="57458">MAPLLELRGITKRFPGVLANDHIDLTLEKGEIHALLGENGAGKTTLMNILYGLYSQDEGDIFVNGNKVTINEPTDAIKAGIGMVHQHFMLIPVFTVTENIMLGEEYVKAGGFLDRKKAAAKITEISDKYNLNVNPDAYVRDLPVGTQQRVEIIKILFREAEILIMDEPSAVLTPQEVDELFKIMRVLVDQGKSIIFITHKLREVMECADRITVIRGGKVIGSTTPKEADTKKLATMMVGRDVQLKIKKTKSDPKETVLNVENLRVMNSQQHLAVDDISFNVRAGEVLGIAGVQGNGQTELVRALTGLLPPTEGKIEILGQDTTQEKPRFITELGSAHIPEDRQKDGLILAFPVADNLILNTYFHEPFSKGITLQFDEIANSGNALVEKFDIRTPSVNTPVSNLSGGNQQKVIVAREFSRPIKLLIASQPTRGLDVGSIEYIHKRLMAKREEGCAILLVSTELDEIIQLSDRIAVMYRGKILDILDAQDATKEVLGLLMAGIKPSDEMKSQAKHEEQIILT</sequence>
<dbReference type="InterPro" id="IPR017871">
    <property type="entry name" value="ABC_transporter-like_CS"/>
</dbReference>
<dbReference type="SMART" id="SM00382">
    <property type="entry name" value="AAA"/>
    <property type="match status" value="2"/>
</dbReference>
<dbReference type="InterPro" id="IPR027417">
    <property type="entry name" value="P-loop_NTPase"/>
</dbReference>
<evidence type="ECO:0000313" key="11">
    <source>
        <dbReference type="Proteomes" id="UP000064249"/>
    </source>
</evidence>
<proteinExistence type="predicted"/>
<keyword evidence="8" id="KW-0472">Membrane</keyword>
<dbReference type="FunFam" id="3.40.50.300:FF:000127">
    <property type="entry name" value="Ribose import ATP-binding protein RbsA"/>
    <property type="match status" value="1"/>
</dbReference>
<keyword evidence="7" id="KW-1278">Translocase</keyword>
<dbReference type="PANTHER" id="PTHR43790:SF4">
    <property type="entry name" value="GUANOSINE IMPORT ATP-BINDING PROTEIN NUPO"/>
    <property type="match status" value="1"/>
</dbReference>
<comment type="subcellular location">
    <subcellularLocation>
        <location evidence="1">Cell membrane</location>
        <topology evidence="1">Peripheral membrane protein</topology>
    </subcellularLocation>
</comment>
<keyword evidence="2" id="KW-0813">Transport</keyword>
<dbReference type="InterPro" id="IPR003439">
    <property type="entry name" value="ABC_transporter-like_ATP-bd"/>
</dbReference>
<feature type="domain" description="ABC transporter" evidence="9">
    <location>
        <begin position="258"/>
        <end position="502"/>
    </location>
</feature>
<dbReference type="PANTHER" id="PTHR43790">
    <property type="entry name" value="CARBOHYDRATE TRANSPORT ATP-BINDING PROTEIN MG119-RELATED"/>
    <property type="match status" value="1"/>
</dbReference>
<evidence type="ECO:0000256" key="2">
    <source>
        <dbReference type="ARBA" id="ARBA00022448"/>
    </source>
</evidence>
<evidence type="ECO:0000256" key="8">
    <source>
        <dbReference type="ARBA" id="ARBA00023136"/>
    </source>
</evidence>
<keyword evidence="4" id="KW-0677">Repeat</keyword>
<evidence type="ECO:0000259" key="9">
    <source>
        <dbReference type="PROSITE" id="PS50893"/>
    </source>
</evidence>
<comment type="caution">
    <text evidence="10">The sequence shown here is derived from an EMBL/GenBank/DDBJ whole genome shotgun (WGS) entry which is preliminary data.</text>
</comment>
<organism evidence="10 11">
    <name type="scientific">Anaerolinea thermophila</name>
    <dbReference type="NCBI Taxonomy" id="167964"/>
    <lineage>
        <taxon>Bacteria</taxon>
        <taxon>Bacillati</taxon>
        <taxon>Chloroflexota</taxon>
        <taxon>Anaerolineae</taxon>
        <taxon>Anaerolineales</taxon>
        <taxon>Anaerolineaceae</taxon>
        <taxon>Anaerolinea</taxon>
    </lineage>
</organism>
<gene>
    <name evidence="10" type="ORF">XD73_0394</name>
</gene>
<dbReference type="GO" id="GO:0005886">
    <property type="term" value="C:plasma membrane"/>
    <property type="evidence" value="ECO:0007669"/>
    <property type="project" value="UniProtKB-SubCell"/>
</dbReference>
<evidence type="ECO:0000256" key="1">
    <source>
        <dbReference type="ARBA" id="ARBA00004202"/>
    </source>
</evidence>